<keyword evidence="7" id="KW-0119">Carbohydrate metabolism</keyword>
<dbReference type="InterPro" id="IPR031337">
    <property type="entry name" value="KDPG/KHG_AS_1"/>
</dbReference>
<comment type="pathway">
    <text evidence="2">Carbohydrate acid metabolism; 2-dehydro-3-deoxy-D-gluconate degradation; D-glyceraldehyde 3-phosphate and pyruvate from 2-dehydro-3-deoxy-D-gluconate: step 2/2.</text>
</comment>
<comment type="caution">
    <text evidence="8">The sequence shown here is derived from an EMBL/GenBank/DDBJ whole genome shotgun (WGS) entry which is preliminary data.</text>
</comment>
<evidence type="ECO:0000256" key="3">
    <source>
        <dbReference type="ARBA" id="ARBA00006906"/>
    </source>
</evidence>
<dbReference type="AlphaFoldDB" id="G9WP13"/>
<evidence type="ECO:0000256" key="7">
    <source>
        <dbReference type="ARBA" id="ARBA00023277"/>
    </source>
</evidence>
<keyword evidence="6" id="KW-0456">Lyase</keyword>
<comment type="similarity">
    <text evidence="3">Belongs to the KHG/KDPG aldolase family.</text>
</comment>
<comment type="subunit">
    <text evidence="4">Homotrimer.</text>
</comment>
<reference evidence="8" key="1">
    <citation type="submission" date="2011-08" db="EMBL/GenBank/DDBJ databases">
        <authorList>
            <consortium name="The Broad Institute Genome Sequencing Platform"/>
            <person name="Earl A."/>
            <person name="Ward D."/>
            <person name="Feldgarden M."/>
            <person name="Gevers D."/>
            <person name="Sizova M."/>
            <person name="Hazen A."/>
            <person name="Epstein S."/>
            <person name="Young S.K."/>
            <person name="Zeng Q."/>
            <person name="Gargeya S."/>
            <person name="Fitzgerald M."/>
            <person name="Haas B."/>
            <person name="Abouelleil A."/>
            <person name="Alvarado L."/>
            <person name="Arachchi H.M."/>
            <person name="Berlin A."/>
            <person name="Brown A."/>
            <person name="Chapman S.B."/>
            <person name="Chen Z."/>
            <person name="Dunbar C."/>
            <person name="Freedman E."/>
            <person name="Gearin G."/>
            <person name="Gellesch M."/>
            <person name="Goldberg J."/>
            <person name="Griggs A."/>
            <person name="Gujja S."/>
            <person name="Heiman D."/>
            <person name="Howarth C."/>
            <person name="Larson L."/>
            <person name="Lui A."/>
            <person name="MacDonald P.J.P."/>
            <person name="Montmayeur A."/>
            <person name="Murphy C."/>
            <person name="Neiman D."/>
            <person name="Pearson M."/>
            <person name="Priest M."/>
            <person name="Roberts A."/>
            <person name="Saif S."/>
            <person name="Shea T."/>
            <person name="Shenoy N."/>
            <person name="Sisk P."/>
            <person name="Stolte C."/>
            <person name="Sykes S."/>
            <person name="Wortman J."/>
            <person name="Nusbaum C."/>
            <person name="Birren B."/>
        </authorList>
    </citation>
    <scope>NUCLEOTIDE SEQUENCE</scope>
    <source>
        <strain evidence="8">ACB1</strain>
    </source>
</reference>
<keyword evidence="9" id="KW-1185">Reference proteome</keyword>
<evidence type="ECO:0000256" key="1">
    <source>
        <dbReference type="ARBA" id="ARBA00000654"/>
    </source>
</evidence>
<dbReference type="EC" id="4.1.2.14" evidence="5"/>
<dbReference type="SUPFAM" id="SSF51569">
    <property type="entry name" value="Aldolase"/>
    <property type="match status" value="1"/>
</dbReference>
<dbReference type="PROSITE" id="PS00159">
    <property type="entry name" value="ALDOLASE_KDPG_KHG_1"/>
    <property type="match status" value="1"/>
</dbReference>
<accession>G9WP13</accession>
<dbReference type="STRING" id="796943.HMPREF9625_01096"/>
<evidence type="ECO:0000256" key="2">
    <source>
        <dbReference type="ARBA" id="ARBA00004736"/>
    </source>
</evidence>
<gene>
    <name evidence="8" type="ORF">HMPREF9625_01096</name>
</gene>
<name>G9WP13_9FIRM</name>
<dbReference type="Proteomes" id="UP000018461">
    <property type="component" value="Unassembled WGS sequence"/>
</dbReference>
<protein>
    <recommendedName>
        <fullName evidence="5">2-dehydro-3-deoxy-phosphogluconate aldolase</fullName>
        <ecNumber evidence="5">4.1.2.14</ecNumber>
    </recommendedName>
</protein>
<dbReference type="EMBL" id="AFZC02000003">
    <property type="protein sequence ID" value="EHL10096.1"/>
    <property type="molecule type" value="Genomic_DNA"/>
</dbReference>
<dbReference type="NCBIfam" id="TIGR01182">
    <property type="entry name" value="eda"/>
    <property type="match status" value="1"/>
</dbReference>
<dbReference type="GO" id="GO:0008675">
    <property type="term" value="F:2-dehydro-3-deoxy-phosphogluconate aldolase activity"/>
    <property type="evidence" value="ECO:0007669"/>
    <property type="project" value="UniProtKB-EC"/>
</dbReference>
<dbReference type="CDD" id="cd00452">
    <property type="entry name" value="KDPG_aldolase"/>
    <property type="match status" value="1"/>
</dbReference>
<dbReference type="RefSeq" id="WP_009534952.1">
    <property type="nucleotide sequence ID" value="NZ_KE148312.1"/>
</dbReference>
<proteinExistence type="inferred from homology"/>
<sequence length="215" mass="23333">MDSIAERISEVGIVPVIKLKNPERDAVNLAKSLCKGGIPIGEVTFRAEGADTALRLMSTAVPEMLLGAGTVTTTEQIDRAIDAGAKFVVSPGFDEDLIRYAQEKNIPIYPGVSSASEYHKALKYDLKLLKFFPAEQLGGLPMIKALAGPFPMFKIMPTGGISLKNLGEYMASPLIAACGGSYMVNDKLIEDGEWEEITRLCEESVAIIKEARMHR</sequence>
<evidence type="ECO:0000256" key="4">
    <source>
        <dbReference type="ARBA" id="ARBA00011233"/>
    </source>
</evidence>
<organism evidence="8 9">
    <name type="scientific">Oribacterium parvum ACB1</name>
    <dbReference type="NCBI Taxonomy" id="796943"/>
    <lineage>
        <taxon>Bacteria</taxon>
        <taxon>Bacillati</taxon>
        <taxon>Bacillota</taxon>
        <taxon>Clostridia</taxon>
        <taxon>Lachnospirales</taxon>
        <taxon>Lachnospiraceae</taxon>
        <taxon>Oribacterium</taxon>
    </lineage>
</organism>
<dbReference type="HOGENOM" id="CLU_077795_1_1_9"/>
<dbReference type="InterPro" id="IPR000887">
    <property type="entry name" value="Aldlse_KDPG_KHG"/>
</dbReference>
<dbReference type="Pfam" id="PF01081">
    <property type="entry name" value="Aldolase"/>
    <property type="match status" value="1"/>
</dbReference>
<comment type="catalytic activity">
    <reaction evidence="1">
        <text>2-dehydro-3-deoxy-6-phospho-D-gluconate = D-glyceraldehyde 3-phosphate + pyruvate</text>
        <dbReference type="Rhea" id="RHEA:17089"/>
        <dbReference type="ChEBI" id="CHEBI:15361"/>
        <dbReference type="ChEBI" id="CHEBI:57569"/>
        <dbReference type="ChEBI" id="CHEBI:59776"/>
        <dbReference type="EC" id="4.1.2.14"/>
    </reaction>
</comment>
<dbReference type="InterPro" id="IPR013785">
    <property type="entry name" value="Aldolase_TIM"/>
</dbReference>
<evidence type="ECO:0000256" key="6">
    <source>
        <dbReference type="ARBA" id="ARBA00023239"/>
    </source>
</evidence>
<evidence type="ECO:0000256" key="5">
    <source>
        <dbReference type="ARBA" id="ARBA00013063"/>
    </source>
</evidence>
<evidence type="ECO:0000313" key="8">
    <source>
        <dbReference type="EMBL" id="EHL10096.1"/>
    </source>
</evidence>
<dbReference type="PANTHER" id="PTHR30246">
    <property type="entry name" value="2-KETO-3-DEOXY-6-PHOSPHOGLUCONATE ALDOLASE"/>
    <property type="match status" value="1"/>
</dbReference>
<reference evidence="8" key="2">
    <citation type="submission" date="2013-03" db="EMBL/GenBank/DDBJ databases">
        <title>The Genome Sequence of Oribacterium sp. ACB1.</title>
        <authorList>
            <consortium name="The Broad Institute Genomics Platform"/>
            <consortium name="The Broad Institute Genome Sequencing Center for Infectious Disease"/>
            <person name="Earl A."/>
            <person name="Ward D."/>
            <person name="Feldgarden M."/>
            <person name="Gevers D."/>
            <person name="Sizova M."/>
            <person name="Hazen A."/>
            <person name="Epstein S."/>
            <person name="Walker B."/>
            <person name="Young S."/>
            <person name="Zeng Q."/>
            <person name="Gargeya S."/>
            <person name="Fitzgerald M."/>
            <person name="Haas B."/>
            <person name="Abouelleil A."/>
            <person name="Allen A.W."/>
            <person name="Alvarado L."/>
            <person name="Arachchi H.M."/>
            <person name="Berlin A.M."/>
            <person name="Chapman S.B."/>
            <person name="Gainer-Dewar J."/>
            <person name="Goldberg J."/>
            <person name="Griggs A."/>
            <person name="Gujja S."/>
            <person name="Hansen M."/>
            <person name="Howarth C."/>
            <person name="Imamovic A."/>
            <person name="Ireland A."/>
            <person name="Larimer J."/>
            <person name="McCowan C."/>
            <person name="Murphy C."/>
            <person name="Pearson M."/>
            <person name="Poon T.W."/>
            <person name="Priest M."/>
            <person name="Roberts A."/>
            <person name="Saif S."/>
            <person name="Shea T."/>
            <person name="Sisk P."/>
            <person name="Sykes S."/>
            <person name="Wortman J."/>
            <person name="Nusbaum C."/>
            <person name="Birren B."/>
        </authorList>
    </citation>
    <scope>NUCLEOTIDE SEQUENCE [LARGE SCALE GENOMIC DNA]</scope>
    <source>
        <strain evidence="8">ACB1</strain>
    </source>
</reference>
<dbReference type="NCBIfam" id="NF004325">
    <property type="entry name" value="PRK05718.1"/>
    <property type="match status" value="1"/>
</dbReference>
<dbReference type="PATRIC" id="fig|796943.3.peg.1529"/>
<evidence type="ECO:0000313" key="9">
    <source>
        <dbReference type="Proteomes" id="UP000018461"/>
    </source>
</evidence>
<dbReference type="Gene3D" id="3.20.20.70">
    <property type="entry name" value="Aldolase class I"/>
    <property type="match status" value="1"/>
</dbReference>
<dbReference type="PANTHER" id="PTHR30246:SF1">
    <property type="entry name" value="2-DEHYDRO-3-DEOXY-6-PHOSPHOGALACTONATE ALDOLASE-RELATED"/>
    <property type="match status" value="1"/>
</dbReference>